<sequence length="169" mass="16679">MPQTGPAEVYRRLVESRVWQEQRLPAVVLAATGLMAMIGMGSVAVAAAGWSTTTEVSVEGVTVSPSSAAPRVGVVVQTTLPPGVPPVAPSPAVTPIASPPRVETSPLPATTGQPVPSPPAGVTTPPLTEMTAPATATPAPSPSPTPSPSLSPLLESAPASATPSGSLDG</sequence>
<keyword evidence="2" id="KW-0472">Membrane</keyword>
<dbReference type="Proteomes" id="UP001183643">
    <property type="component" value="Unassembled WGS sequence"/>
</dbReference>
<name>A0AAE3YV44_9ACTN</name>
<keyword evidence="2" id="KW-1133">Transmembrane helix</keyword>
<evidence type="ECO:0000256" key="2">
    <source>
        <dbReference type="SAM" id="Phobius"/>
    </source>
</evidence>
<feature type="compositionally biased region" description="Low complexity" evidence="1">
    <location>
        <begin position="123"/>
        <end position="138"/>
    </location>
</feature>
<evidence type="ECO:0000313" key="3">
    <source>
        <dbReference type="EMBL" id="MDR7280220.1"/>
    </source>
</evidence>
<dbReference type="EMBL" id="JAVDYB010000001">
    <property type="protein sequence ID" value="MDR7280220.1"/>
    <property type="molecule type" value="Genomic_DNA"/>
</dbReference>
<keyword evidence="2" id="KW-0812">Transmembrane</keyword>
<feature type="compositionally biased region" description="Pro residues" evidence="1">
    <location>
        <begin position="139"/>
        <end position="149"/>
    </location>
</feature>
<accession>A0AAE3YV44</accession>
<feature type="compositionally biased region" description="Low complexity" evidence="1">
    <location>
        <begin position="90"/>
        <end position="100"/>
    </location>
</feature>
<protein>
    <submittedName>
        <fullName evidence="3">Uncharacterized protein</fullName>
    </submittedName>
</protein>
<evidence type="ECO:0000313" key="4">
    <source>
        <dbReference type="Proteomes" id="UP001183643"/>
    </source>
</evidence>
<keyword evidence="4" id="KW-1185">Reference proteome</keyword>
<dbReference type="AlphaFoldDB" id="A0AAE3YV44"/>
<feature type="region of interest" description="Disordered" evidence="1">
    <location>
        <begin position="82"/>
        <end position="169"/>
    </location>
</feature>
<organism evidence="3 4">
    <name type="scientific">Catenuloplanes atrovinosus</name>
    <dbReference type="NCBI Taxonomy" id="137266"/>
    <lineage>
        <taxon>Bacteria</taxon>
        <taxon>Bacillati</taxon>
        <taxon>Actinomycetota</taxon>
        <taxon>Actinomycetes</taxon>
        <taxon>Micromonosporales</taxon>
        <taxon>Micromonosporaceae</taxon>
        <taxon>Catenuloplanes</taxon>
    </lineage>
</organism>
<proteinExistence type="predicted"/>
<feature type="transmembrane region" description="Helical" evidence="2">
    <location>
        <begin position="26"/>
        <end position="50"/>
    </location>
</feature>
<evidence type="ECO:0000256" key="1">
    <source>
        <dbReference type="SAM" id="MobiDB-lite"/>
    </source>
</evidence>
<dbReference type="RefSeq" id="WP_310374460.1">
    <property type="nucleotide sequence ID" value="NZ_JAVDYB010000001.1"/>
</dbReference>
<feature type="compositionally biased region" description="Low complexity" evidence="1">
    <location>
        <begin position="150"/>
        <end position="169"/>
    </location>
</feature>
<gene>
    <name evidence="3" type="ORF">J2S41_006998</name>
</gene>
<reference evidence="3" key="1">
    <citation type="submission" date="2023-07" db="EMBL/GenBank/DDBJ databases">
        <title>Sequencing the genomes of 1000 actinobacteria strains.</title>
        <authorList>
            <person name="Klenk H.-P."/>
        </authorList>
    </citation>
    <scope>NUCLEOTIDE SEQUENCE</scope>
    <source>
        <strain evidence="3">DSM 44707</strain>
    </source>
</reference>
<comment type="caution">
    <text evidence="3">The sequence shown here is derived from an EMBL/GenBank/DDBJ whole genome shotgun (WGS) entry which is preliminary data.</text>
</comment>